<protein>
    <submittedName>
        <fullName evidence="1">Uncharacterized protein</fullName>
    </submittedName>
</protein>
<sequence>MKRYILSIFLFFNLYHSSYSQDILSLFSTEGQNAQNTSLELFRRYTQPLSESYAWAISLGWNHTARPHRPIGFDLSIGTSAILLAPEQLYYTVDDLEGVRVISGTNRLPTFFGSNTNTSVIGVKNDDGTEAIIPATQGVNIDFAVLPTIKFGLGVFKNTELLGRLFPKVEYNGIVMRMWGAGIKHNIIQWFFKEKSPFDLSIFGGYTEALGKYPVDQSGVTPVVNPGNLEFETRGGDFEAIISKTFPLLTIYASTGFVYSKNTTTLVGDYRLENNTDQTLNIPDEGVIDVYELKAWKFTGGVMLKFGLVFINGDYTYAESHQFNAGLGLTLK</sequence>
<name>A0A7X8SLN6_9BACT</name>
<dbReference type="AlphaFoldDB" id="A0A7X8SLN6"/>
<dbReference type="Pfam" id="PF20230">
    <property type="entry name" value="DUF6588"/>
    <property type="match status" value="1"/>
</dbReference>
<proteinExistence type="predicted"/>
<dbReference type="EMBL" id="JABAIL010000004">
    <property type="protein sequence ID" value="NLR92440.1"/>
    <property type="molecule type" value="Genomic_DNA"/>
</dbReference>
<dbReference type="RefSeq" id="WP_168883151.1">
    <property type="nucleotide sequence ID" value="NZ_JABAIL010000004.1"/>
</dbReference>
<accession>A0A7X8SLN6</accession>
<reference evidence="1 2" key="1">
    <citation type="submission" date="2020-04" db="EMBL/GenBank/DDBJ databases">
        <title>Flammeovirga sp. SR4, a novel species isolated from seawater.</title>
        <authorList>
            <person name="Wang X."/>
        </authorList>
    </citation>
    <scope>NUCLEOTIDE SEQUENCE [LARGE SCALE GENOMIC DNA]</scope>
    <source>
        <strain evidence="1 2">SR4</strain>
    </source>
</reference>
<dbReference type="Proteomes" id="UP000585050">
    <property type="component" value="Unassembled WGS sequence"/>
</dbReference>
<evidence type="ECO:0000313" key="2">
    <source>
        <dbReference type="Proteomes" id="UP000585050"/>
    </source>
</evidence>
<gene>
    <name evidence="1" type="ORF">HGP29_14575</name>
</gene>
<keyword evidence="2" id="KW-1185">Reference proteome</keyword>
<comment type="caution">
    <text evidence="1">The sequence shown here is derived from an EMBL/GenBank/DDBJ whole genome shotgun (WGS) entry which is preliminary data.</text>
</comment>
<organism evidence="1 2">
    <name type="scientific">Flammeovirga agarivorans</name>
    <dbReference type="NCBI Taxonomy" id="2726742"/>
    <lineage>
        <taxon>Bacteria</taxon>
        <taxon>Pseudomonadati</taxon>
        <taxon>Bacteroidota</taxon>
        <taxon>Cytophagia</taxon>
        <taxon>Cytophagales</taxon>
        <taxon>Flammeovirgaceae</taxon>
        <taxon>Flammeovirga</taxon>
    </lineage>
</organism>
<evidence type="ECO:0000313" key="1">
    <source>
        <dbReference type="EMBL" id="NLR92440.1"/>
    </source>
</evidence>
<dbReference type="InterPro" id="IPR046495">
    <property type="entry name" value="DUF6588"/>
</dbReference>